<proteinExistence type="predicted"/>
<dbReference type="KEGG" id="fil:BN1229_v1_3050"/>
<reference evidence="2" key="1">
    <citation type="submission" date="2015-02" db="EMBL/GenBank/DDBJ databases">
        <authorList>
            <person name="Chooi Y.-H."/>
        </authorList>
    </citation>
    <scope>NUCLEOTIDE SEQUENCE [LARGE SCALE GENOMIC DNA]</scope>
    <source>
        <strain evidence="2">strain Y</strain>
    </source>
</reference>
<sequence>MLRRPHPLRQPSEFDFLVLCLSVDEKLLVAKLMRVPVTFPGFREFFASETRVVFTSLHVVLVF</sequence>
<dbReference type="AlphaFoldDB" id="A0A0D6JHH4"/>
<accession>A0A0D6JHH4</accession>
<dbReference type="EMBL" id="LN829119">
    <property type="protein sequence ID" value="CPR21021.1"/>
    <property type="molecule type" value="Genomic_DNA"/>
</dbReference>
<evidence type="ECO:0000313" key="1">
    <source>
        <dbReference type="EMBL" id="CPR21021.1"/>
    </source>
</evidence>
<organism evidence="1 2">
    <name type="scientific">Candidatus Filomicrobium marinum</name>
    <dbReference type="NCBI Taxonomy" id="1608628"/>
    <lineage>
        <taxon>Bacteria</taxon>
        <taxon>Pseudomonadati</taxon>
        <taxon>Pseudomonadota</taxon>
        <taxon>Alphaproteobacteria</taxon>
        <taxon>Hyphomicrobiales</taxon>
        <taxon>Hyphomicrobiaceae</taxon>
        <taxon>Filomicrobium</taxon>
    </lineage>
</organism>
<name>A0A0D6JHH4_9HYPH</name>
<keyword evidence="2" id="KW-1185">Reference proteome</keyword>
<dbReference type="KEGG" id="fiy:BN1229_v1_2867"/>
<protein>
    <submittedName>
        <fullName evidence="1">Uncharacterized protein</fullName>
    </submittedName>
</protein>
<evidence type="ECO:0000313" key="2">
    <source>
        <dbReference type="Proteomes" id="UP000033187"/>
    </source>
</evidence>
<gene>
    <name evidence="1" type="ORF">YBN1229_v1_2867</name>
</gene>
<dbReference type="Proteomes" id="UP000033187">
    <property type="component" value="Chromosome 1"/>
</dbReference>